<evidence type="ECO:0000313" key="3">
    <source>
        <dbReference type="Proteomes" id="UP000189114"/>
    </source>
</evidence>
<dbReference type="EMBL" id="MLAE01000143">
    <property type="protein sequence ID" value="OOF73979.1"/>
    <property type="molecule type" value="Genomic_DNA"/>
</dbReference>
<evidence type="ECO:0000259" key="1">
    <source>
        <dbReference type="Pfam" id="PF05257"/>
    </source>
</evidence>
<comment type="caution">
    <text evidence="2">The sequence shown here is derived from an EMBL/GenBank/DDBJ whole genome shotgun (WGS) entry which is preliminary data.</text>
</comment>
<protein>
    <recommendedName>
        <fullName evidence="1">Peptidase C51 domain-containing protein</fullName>
    </recommendedName>
</protein>
<gene>
    <name evidence="2" type="ORF">BKG96_11300</name>
</gene>
<dbReference type="RefSeq" id="WP_077587498.1">
    <property type="nucleotide sequence ID" value="NZ_MLAE01000143.1"/>
</dbReference>
<dbReference type="Proteomes" id="UP000189114">
    <property type="component" value="Unassembled WGS sequence"/>
</dbReference>
<dbReference type="Pfam" id="PF05257">
    <property type="entry name" value="CHAP"/>
    <property type="match status" value="1"/>
</dbReference>
<evidence type="ECO:0000313" key="2">
    <source>
        <dbReference type="EMBL" id="OOF73979.1"/>
    </source>
</evidence>
<organism evidence="2 3">
    <name type="scientific">Rodentibacter caecimuris</name>
    <dbReference type="NCBI Taxonomy" id="1796644"/>
    <lineage>
        <taxon>Bacteria</taxon>
        <taxon>Pseudomonadati</taxon>
        <taxon>Pseudomonadota</taxon>
        <taxon>Gammaproteobacteria</taxon>
        <taxon>Pasteurellales</taxon>
        <taxon>Pasteurellaceae</taxon>
        <taxon>Rodentibacter</taxon>
    </lineage>
</organism>
<accession>A0A1V3KCS0</accession>
<sequence>MLRLCNHMDDLKLIFFSSFNERISNCYFNIFIGSDLIYSGKTDRYGESSFNGNEIKGRKIRIHFWKNESMKKFPFKTNDFIWESEISVKLIREPITKKILLEQTIFNNEFGDGEYIQSYYLVKDGDTYETLEKKFYPKFTLILFINNLPLNYNPNVGDILLLPIKSENTKDPKVKQKRSRSTNLPTAVIESNLATRTPWIDIARKELGVKEIPKKTNNNPRIIEYHSTTGKFSDDETPWCSSFVNWVMGKAGIKGTNSARALSWKSWGTTLDKPAYGAIGVIKWAKGGHVGFVVGIKLDRTGKEKIILLGGNQSDKVQYSEFSKHLFVAFVYPPNYTPLYEIPKWNNSKLDDSGRTR</sequence>
<name>A0A1V3KCS0_9PAST</name>
<dbReference type="InterPro" id="IPR007921">
    <property type="entry name" value="CHAP_dom"/>
</dbReference>
<dbReference type="InterPro" id="IPR013423">
    <property type="entry name" value="CHP02594"/>
</dbReference>
<feature type="domain" description="Peptidase C51" evidence="1">
    <location>
        <begin position="234"/>
        <end position="310"/>
    </location>
</feature>
<reference evidence="3" key="1">
    <citation type="submission" date="2016-10" db="EMBL/GenBank/DDBJ databases">
        <title>Rodentibacter gen. nov. and new species.</title>
        <authorList>
            <person name="Christensen H."/>
        </authorList>
    </citation>
    <scope>NUCLEOTIDE SEQUENCE [LARGE SCALE GENOMIC DNA]</scope>
    <source>
        <strain evidence="3">Ppn152</strain>
    </source>
</reference>
<dbReference type="AlphaFoldDB" id="A0A1V3KCS0"/>
<dbReference type="NCBIfam" id="TIGR02594">
    <property type="entry name" value="TIGR02594 family protein"/>
    <property type="match status" value="1"/>
</dbReference>
<proteinExistence type="predicted"/>
<dbReference type="Gene3D" id="3.90.1720.10">
    <property type="entry name" value="endopeptidase domain like (from Nostoc punctiforme)"/>
    <property type="match status" value="1"/>
</dbReference>